<keyword evidence="4 8" id="KW-0413">Isomerase</keyword>
<dbReference type="InterPro" id="IPR000644">
    <property type="entry name" value="CBS_dom"/>
</dbReference>
<dbReference type="Pfam" id="PF00571">
    <property type="entry name" value="CBS"/>
    <property type="match status" value="2"/>
</dbReference>
<dbReference type="Gene3D" id="3.40.50.10490">
    <property type="entry name" value="Glucose-6-phosphate isomerase like protein, domain 1"/>
    <property type="match status" value="1"/>
</dbReference>
<dbReference type="PROSITE" id="PS51371">
    <property type="entry name" value="CBS"/>
    <property type="match status" value="2"/>
</dbReference>
<dbReference type="InterPro" id="IPR046342">
    <property type="entry name" value="CBS_dom_sf"/>
</dbReference>
<dbReference type="SUPFAM" id="SSF53697">
    <property type="entry name" value="SIS domain"/>
    <property type="match status" value="1"/>
</dbReference>
<comment type="caution">
    <text evidence="8">The sequence shown here is derived from an EMBL/GenBank/DDBJ whole genome shotgun (WGS) entry which is preliminary data.</text>
</comment>
<dbReference type="InterPro" id="IPR050986">
    <property type="entry name" value="GutQ/KpsF_isomerases"/>
</dbReference>
<keyword evidence="2" id="KW-0677">Repeat</keyword>
<dbReference type="InterPro" id="IPR004800">
    <property type="entry name" value="KdsD/KpsF-type"/>
</dbReference>
<accession>A0ABV1RKM8</accession>
<sequence>MMTDQNLKQAFLNSAYKVMQIEHETIAQLMASLDANFADVCTALLNCKGKVVVMGIGKSGHIGRKIAATLASTGSPAFFVHPAEASHGDLGMIGKQDVVLALSNSGESAEITTILPVIKRIGAKLISLTANPQSSLAGLSDIHLLVKSTQEACPLGLAPTASTTAALVMGDAIAIALLEARQFSAEDFAFSHPMGSLGRKLLLRVKDLMHQGDQLPLVKDNVTIADALLVVSQKSMGFVAIVDTDGKLCGIFTDGDLRRTLDKRIDIHQTLIADVMTKHSVTIAPDMLAAEALKWMEEKKINGFVVVDNSNRPIGAINLHDLLQAKVL</sequence>
<evidence type="ECO:0000256" key="1">
    <source>
        <dbReference type="ARBA" id="ARBA00008165"/>
    </source>
</evidence>
<comment type="catalytic activity">
    <reaction evidence="4">
        <text>D-arabinose 5-phosphate = D-ribulose 5-phosphate</text>
        <dbReference type="Rhea" id="RHEA:23104"/>
        <dbReference type="ChEBI" id="CHEBI:57693"/>
        <dbReference type="ChEBI" id="CHEBI:58121"/>
        <dbReference type="EC" id="5.3.1.13"/>
    </reaction>
</comment>
<evidence type="ECO:0000313" key="8">
    <source>
        <dbReference type="EMBL" id="MER2493301.1"/>
    </source>
</evidence>
<gene>
    <name evidence="8" type="ORF">ABS311_15585</name>
</gene>
<dbReference type="InterPro" id="IPR001347">
    <property type="entry name" value="SIS_dom"/>
</dbReference>
<keyword evidence="9" id="KW-1185">Reference proteome</keyword>
<organism evidence="8 9">
    <name type="scientific">Catenovulum sediminis</name>
    <dbReference type="NCBI Taxonomy" id="1740262"/>
    <lineage>
        <taxon>Bacteria</taxon>
        <taxon>Pseudomonadati</taxon>
        <taxon>Pseudomonadota</taxon>
        <taxon>Gammaproteobacteria</taxon>
        <taxon>Alteromonadales</taxon>
        <taxon>Alteromonadaceae</taxon>
        <taxon>Catenovulum</taxon>
    </lineage>
</organism>
<dbReference type="EMBL" id="JBELOE010000259">
    <property type="protein sequence ID" value="MER2493301.1"/>
    <property type="molecule type" value="Genomic_DNA"/>
</dbReference>
<evidence type="ECO:0000256" key="5">
    <source>
        <dbReference type="PROSITE-ProRule" id="PRU00703"/>
    </source>
</evidence>
<dbReference type="InterPro" id="IPR046348">
    <property type="entry name" value="SIS_dom_sf"/>
</dbReference>
<proteinExistence type="inferred from homology"/>
<evidence type="ECO:0000256" key="3">
    <source>
        <dbReference type="ARBA" id="ARBA00023122"/>
    </source>
</evidence>
<dbReference type="PANTHER" id="PTHR42745:SF1">
    <property type="entry name" value="ARABINOSE 5-PHOSPHATE ISOMERASE KDSD"/>
    <property type="match status" value="1"/>
</dbReference>
<dbReference type="Pfam" id="PF01380">
    <property type="entry name" value="SIS"/>
    <property type="match status" value="1"/>
</dbReference>
<evidence type="ECO:0000259" key="6">
    <source>
        <dbReference type="PROSITE" id="PS51371"/>
    </source>
</evidence>
<evidence type="ECO:0000313" key="9">
    <source>
        <dbReference type="Proteomes" id="UP001467690"/>
    </source>
</evidence>
<feature type="domain" description="CBS" evidence="6">
    <location>
        <begin position="276"/>
        <end position="328"/>
    </location>
</feature>
<comment type="similarity">
    <text evidence="1 4">Belongs to the SIS family. GutQ/KpsF subfamily.</text>
</comment>
<name>A0ABV1RKM8_9ALTE</name>
<dbReference type="RefSeq" id="WP_350402549.1">
    <property type="nucleotide sequence ID" value="NZ_JBELOE010000259.1"/>
</dbReference>
<dbReference type="CDD" id="cd05014">
    <property type="entry name" value="SIS_Kpsf"/>
    <property type="match status" value="1"/>
</dbReference>
<keyword evidence="3 5" id="KW-0129">CBS domain</keyword>
<protein>
    <recommendedName>
        <fullName evidence="4">Arabinose 5-phosphate isomerase</fullName>
        <shortName evidence="4">API</shortName>
        <ecNumber evidence="4">5.3.1.13</ecNumber>
    </recommendedName>
</protein>
<dbReference type="Gene3D" id="3.10.580.10">
    <property type="entry name" value="CBS-domain"/>
    <property type="match status" value="1"/>
</dbReference>
<evidence type="ECO:0000256" key="4">
    <source>
        <dbReference type="PIRNR" id="PIRNR004692"/>
    </source>
</evidence>
<dbReference type="NCBIfam" id="TIGR00393">
    <property type="entry name" value="kpsF"/>
    <property type="match status" value="1"/>
</dbReference>
<evidence type="ECO:0000259" key="7">
    <source>
        <dbReference type="PROSITE" id="PS51464"/>
    </source>
</evidence>
<dbReference type="InterPro" id="IPR035474">
    <property type="entry name" value="SIS_Kpsf"/>
</dbReference>
<feature type="domain" description="SIS" evidence="7">
    <location>
        <begin position="40"/>
        <end position="183"/>
    </location>
</feature>
<evidence type="ECO:0000256" key="2">
    <source>
        <dbReference type="ARBA" id="ARBA00022737"/>
    </source>
</evidence>
<dbReference type="Proteomes" id="UP001467690">
    <property type="component" value="Unassembled WGS sequence"/>
</dbReference>
<dbReference type="EC" id="5.3.1.13" evidence="4"/>
<dbReference type="PANTHER" id="PTHR42745">
    <property type="match status" value="1"/>
</dbReference>
<dbReference type="SMART" id="SM00116">
    <property type="entry name" value="CBS"/>
    <property type="match status" value="2"/>
</dbReference>
<dbReference type="GO" id="GO:0016853">
    <property type="term" value="F:isomerase activity"/>
    <property type="evidence" value="ECO:0007669"/>
    <property type="project" value="UniProtKB-KW"/>
</dbReference>
<dbReference type="PROSITE" id="PS51464">
    <property type="entry name" value="SIS"/>
    <property type="match status" value="1"/>
</dbReference>
<dbReference type="CDD" id="cd04604">
    <property type="entry name" value="CBS_pair_SIS_assoc"/>
    <property type="match status" value="1"/>
</dbReference>
<reference evidence="8 9" key="1">
    <citation type="submission" date="2024-06" db="EMBL/GenBank/DDBJ databases">
        <authorList>
            <person name="Chen R.Y."/>
        </authorList>
    </citation>
    <scope>NUCLEOTIDE SEQUENCE [LARGE SCALE GENOMIC DNA]</scope>
    <source>
        <strain evidence="8 9">D2</strain>
    </source>
</reference>
<dbReference type="PIRSF" id="PIRSF004692">
    <property type="entry name" value="KdsD_KpsF"/>
    <property type="match status" value="1"/>
</dbReference>
<feature type="domain" description="CBS" evidence="6">
    <location>
        <begin position="209"/>
        <end position="267"/>
    </location>
</feature>